<evidence type="ECO:0000256" key="6">
    <source>
        <dbReference type="ARBA" id="ARBA00030350"/>
    </source>
</evidence>
<feature type="domain" description="Reverse transcriptase zinc-binding" evidence="7">
    <location>
        <begin position="66"/>
        <end position="131"/>
    </location>
</feature>
<dbReference type="PANTHER" id="PTHR31933:SF1">
    <property type="entry name" value="PROTEIN PECTIC ARABINOGALACTAN SYNTHESIS-RELATED"/>
    <property type="match status" value="1"/>
</dbReference>
<dbReference type="Gene3D" id="3.40.50.11350">
    <property type="match status" value="1"/>
</dbReference>
<dbReference type="GO" id="GO:0016757">
    <property type="term" value="F:glycosyltransferase activity"/>
    <property type="evidence" value="ECO:0007669"/>
    <property type="project" value="UniProtKB-KW"/>
</dbReference>
<keyword evidence="4" id="KW-0294">Fucose metabolism</keyword>
<evidence type="ECO:0000256" key="4">
    <source>
        <dbReference type="ARBA" id="ARBA00023253"/>
    </source>
</evidence>
<dbReference type="Pfam" id="PF13966">
    <property type="entry name" value="zf-RVT"/>
    <property type="match status" value="1"/>
</dbReference>
<evidence type="ECO:0000313" key="9">
    <source>
        <dbReference type="Proteomes" id="UP000288805"/>
    </source>
</evidence>
<evidence type="ECO:0000313" key="8">
    <source>
        <dbReference type="EMBL" id="RVW43420.1"/>
    </source>
</evidence>
<evidence type="ECO:0000259" key="7">
    <source>
        <dbReference type="Pfam" id="PF13966"/>
    </source>
</evidence>
<proteinExistence type="inferred from homology"/>
<dbReference type="GO" id="GO:0006004">
    <property type="term" value="P:fucose metabolic process"/>
    <property type="evidence" value="ECO:0007669"/>
    <property type="project" value="UniProtKB-KW"/>
</dbReference>
<keyword evidence="5" id="KW-0119">Carbohydrate metabolism</keyword>
<dbReference type="EMBL" id="QGNW01001381">
    <property type="protein sequence ID" value="RVW43420.1"/>
    <property type="molecule type" value="Genomic_DNA"/>
</dbReference>
<sequence length="508" mass="59192">MFASLLLECRERSRRIPSFSRATGEDGGWNPRFSRPFNNWEMEMVERFLFSLQGKRVVINLEDGLWWKEAKDGVPTKVSFFAWEATWGKALTMDQLKKRGWSLPNRCYLCCAVEESIDHLLIHCTKARILWAMKEILLGWHGLFVGKKRVKAVSELCCLWWCLFFLSPFSGKDVLLELAWKRTVKNIPKYAPAQFYIDNVLPRIKEKKIMALKPFVDRLGYDNVPPEINRLRCRVNYHALKFLPEIEQMADQLASRMRNRTGSSNPYMALHLRFEKGMVGLSFCDFVGTREEKAQMAEYRKKEWPRRYKNGSHLWQLALQKRKEGRCPLEPGEVAVILRAMGYPKETQIYVASGKVYGGQNRMAPLRNMFPNLCHRKYCIVYPVTTFYGLQRKSWQPKRSWMVFRKHVTSLAALDFLVCLKSDVFVMTHGGNFAKLIIGARRYMGHQLKSIKPDKGLMSKSFGDPYMGWATFVEDVVVTHQTRTGLPEETFPNYDLWENPLTPCMCRA</sequence>
<reference evidence="8 9" key="1">
    <citation type="journal article" date="2018" name="PLoS Genet.">
        <title>Population sequencing reveals clonal diversity and ancestral inbreeding in the grapevine cultivar Chardonnay.</title>
        <authorList>
            <person name="Roach M.J."/>
            <person name="Johnson D.L."/>
            <person name="Bohlmann J."/>
            <person name="van Vuuren H.J."/>
            <person name="Jones S.J."/>
            <person name="Pretorius I.S."/>
            <person name="Schmidt S.A."/>
            <person name="Borneman A.R."/>
        </authorList>
    </citation>
    <scope>NUCLEOTIDE SEQUENCE [LARGE SCALE GENOMIC DNA]</scope>
    <source>
        <strain evidence="9">cv. Chardonnay</strain>
        <tissue evidence="8">Leaf</tissue>
    </source>
</reference>
<evidence type="ECO:0000256" key="2">
    <source>
        <dbReference type="ARBA" id="ARBA00022676"/>
    </source>
</evidence>
<comment type="caution">
    <text evidence="8">The sequence shown here is derived from an EMBL/GenBank/DDBJ whole genome shotgun (WGS) entry which is preliminary data.</text>
</comment>
<dbReference type="InterPro" id="IPR052272">
    <property type="entry name" value="GT106_glycosyltransferase"/>
</dbReference>
<dbReference type="InterPro" id="IPR026960">
    <property type="entry name" value="RVT-Znf"/>
</dbReference>
<dbReference type="InterPro" id="IPR019378">
    <property type="entry name" value="GDP-Fuc_O-FucTrfase"/>
</dbReference>
<accession>A0A438E734</accession>
<evidence type="ECO:0000256" key="3">
    <source>
        <dbReference type="ARBA" id="ARBA00022679"/>
    </source>
</evidence>
<protein>
    <recommendedName>
        <fullName evidence="6">O-fucosyltransferase family protein</fullName>
    </recommendedName>
</protein>
<dbReference type="Proteomes" id="UP000288805">
    <property type="component" value="Unassembled WGS sequence"/>
</dbReference>
<keyword evidence="3" id="KW-0808">Transferase</keyword>
<evidence type="ECO:0000256" key="5">
    <source>
        <dbReference type="ARBA" id="ARBA00023277"/>
    </source>
</evidence>
<comment type="similarity">
    <text evidence="1">Belongs to the glycosyltransferase GT106 family.</text>
</comment>
<dbReference type="AlphaFoldDB" id="A0A438E734"/>
<dbReference type="Pfam" id="PF10250">
    <property type="entry name" value="O-FucT"/>
    <property type="match status" value="1"/>
</dbReference>
<keyword evidence="2" id="KW-0328">Glycosyltransferase</keyword>
<dbReference type="PANTHER" id="PTHR31933">
    <property type="entry name" value="O-FUCOSYLTRANSFERASE 2-RELATED"/>
    <property type="match status" value="1"/>
</dbReference>
<organism evidence="8 9">
    <name type="scientific">Vitis vinifera</name>
    <name type="common">Grape</name>
    <dbReference type="NCBI Taxonomy" id="29760"/>
    <lineage>
        <taxon>Eukaryota</taxon>
        <taxon>Viridiplantae</taxon>
        <taxon>Streptophyta</taxon>
        <taxon>Embryophyta</taxon>
        <taxon>Tracheophyta</taxon>
        <taxon>Spermatophyta</taxon>
        <taxon>Magnoliopsida</taxon>
        <taxon>eudicotyledons</taxon>
        <taxon>Gunneridae</taxon>
        <taxon>Pentapetalae</taxon>
        <taxon>rosids</taxon>
        <taxon>Vitales</taxon>
        <taxon>Vitaceae</taxon>
        <taxon>Viteae</taxon>
        <taxon>Vitis</taxon>
    </lineage>
</organism>
<gene>
    <name evidence="8" type="primary">PAGR_0</name>
    <name evidence="8" type="ORF">CK203_070250</name>
</gene>
<evidence type="ECO:0000256" key="1">
    <source>
        <dbReference type="ARBA" id="ARBA00007737"/>
    </source>
</evidence>
<name>A0A438E734_VITVI</name>